<evidence type="ECO:0000259" key="1">
    <source>
        <dbReference type="Pfam" id="PF00149"/>
    </source>
</evidence>
<dbReference type="Pfam" id="PF00149">
    <property type="entry name" value="Metallophos"/>
    <property type="match status" value="1"/>
</dbReference>
<gene>
    <name evidence="2" type="ORF">GCM10023196_044800</name>
</gene>
<dbReference type="InterPro" id="IPR004843">
    <property type="entry name" value="Calcineurin-like_PHP"/>
</dbReference>
<keyword evidence="3" id="KW-1185">Reference proteome</keyword>
<sequence length="101" mass="10876">MIRVAAVGDIHVGEDVRGLYRKRLTGIADDADVLLVAGDLTRHGTAEEGRMAAEELRDIGVPVIAVLGNHDYRLAKVRVPPDADLHSARDQAGAGARSRLW</sequence>
<reference evidence="3" key="1">
    <citation type="journal article" date="2019" name="Int. J. Syst. Evol. Microbiol.">
        <title>The Global Catalogue of Microorganisms (GCM) 10K type strain sequencing project: providing services to taxonomists for standard genome sequencing and annotation.</title>
        <authorList>
            <consortium name="The Broad Institute Genomics Platform"/>
            <consortium name="The Broad Institute Genome Sequencing Center for Infectious Disease"/>
            <person name="Wu L."/>
            <person name="Ma J."/>
        </authorList>
    </citation>
    <scope>NUCLEOTIDE SEQUENCE [LARGE SCALE GENOMIC DNA]</scope>
    <source>
        <strain evidence="3">JCM 17939</strain>
    </source>
</reference>
<proteinExistence type="predicted"/>
<organism evidence="2 3">
    <name type="scientific">Actinoallomurus vinaceus</name>
    <dbReference type="NCBI Taxonomy" id="1080074"/>
    <lineage>
        <taxon>Bacteria</taxon>
        <taxon>Bacillati</taxon>
        <taxon>Actinomycetota</taxon>
        <taxon>Actinomycetes</taxon>
        <taxon>Streptosporangiales</taxon>
        <taxon>Thermomonosporaceae</taxon>
        <taxon>Actinoallomurus</taxon>
    </lineage>
</organism>
<evidence type="ECO:0000313" key="2">
    <source>
        <dbReference type="EMBL" id="GAA4628444.1"/>
    </source>
</evidence>
<dbReference type="InterPro" id="IPR029052">
    <property type="entry name" value="Metallo-depent_PP-like"/>
</dbReference>
<protein>
    <recommendedName>
        <fullName evidence="1">Calcineurin-like phosphoesterase domain-containing protein</fullName>
    </recommendedName>
</protein>
<dbReference type="Gene3D" id="3.60.21.10">
    <property type="match status" value="1"/>
</dbReference>
<dbReference type="SUPFAM" id="SSF56300">
    <property type="entry name" value="Metallo-dependent phosphatases"/>
    <property type="match status" value="1"/>
</dbReference>
<dbReference type="EMBL" id="BAABHK010000006">
    <property type="protein sequence ID" value="GAA4628444.1"/>
    <property type="molecule type" value="Genomic_DNA"/>
</dbReference>
<name>A0ABP8UC30_9ACTN</name>
<comment type="caution">
    <text evidence="2">The sequence shown here is derived from an EMBL/GenBank/DDBJ whole genome shotgun (WGS) entry which is preliminary data.</text>
</comment>
<dbReference type="RefSeq" id="WP_345432889.1">
    <property type="nucleotide sequence ID" value="NZ_BAABHK010000006.1"/>
</dbReference>
<evidence type="ECO:0000313" key="3">
    <source>
        <dbReference type="Proteomes" id="UP001501442"/>
    </source>
</evidence>
<accession>A0ABP8UC30</accession>
<dbReference type="Proteomes" id="UP001501442">
    <property type="component" value="Unassembled WGS sequence"/>
</dbReference>
<feature type="domain" description="Calcineurin-like phosphoesterase" evidence="1">
    <location>
        <begin position="2"/>
        <end position="75"/>
    </location>
</feature>